<feature type="compositionally biased region" description="Low complexity" evidence="5">
    <location>
        <begin position="7"/>
        <end position="16"/>
    </location>
</feature>
<gene>
    <name evidence="7" type="ORF">MNEG_9955</name>
</gene>
<evidence type="ECO:0000256" key="1">
    <source>
        <dbReference type="ARBA" id="ARBA00022741"/>
    </source>
</evidence>
<protein>
    <submittedName>
        <fullName evidence="7">Guanylate-binding protein 6</fullName>
    </submittedName>
</protein>
<feature type="region of interest" description="Disordered" evidence="5">
    <location>
        <begin position="1"/>
        <end position="20"/>
    </location>
</feature>
<feature type="region of interest" description="Disordered" evidence="5">
    <location>
        <begin position="146"/>
        <end position="168"/>
    </location>
</feature>
<organism evidence="7 8">
    <name type="scientific">Monoraphidium neglectum</name>
    <dbReference type="NCBI Taxonomy" id="145388"/>
    <lineage>
        <taxon>Eukaryota</taxon>
        <taxon>Viridiplantae</taxon>
        <taxon>Chlorophyta</taxon>
        <taxon>core chlorophytes</taxon>
        <taxon>Chlorophyceae</taxon>
        <taxon>CS clade</taxon>
        <taxon>Sphaeropleales</taxon>
        <taxon>Selenastraceae</taxon>
        <taxon>Monoraphidium</taxon>
    </lineage>
</organism>
<keyword evidence="1" id="KW-0547">Nucleotide-binding</keyword>
<dbReference type="InterPro" id="IPR003191">
    <property type="entry name" value="Guanylate-bd/ATL_C"/>
</dbReference>
<dbReference type="Pfam" id="PF02263">
    <property type="entry name" value="GBP"/>
    <property type="match status" value="3"/>
</dbReference>
<evidence type="ECO:0000256" key="3">
    <source>
        <dbReference type="ARBA" id="ARBA00023134"/>
    </source>
</evidence>
<sequence>MNGAGRGSSRQGSKSKMSVPAVDAGPIQLIRFNEITGDMEVCEDAARLLRTIRTPVGVVAVCGRARTGKSFILNQLLGRSAGFRLAHSHRPCTKGLWIWSRPVRLVGPDGQPYHLQLRQHGRGGNAPRLTARAQLVLARFGRERRQHGAAAGTRKGGDPSAPQPGAARQAADAALLLDSEGIDAYNQTAQDGVQLLSLAVLLSSMFVFNQMGPIDEAAIDRLGLVTEVGGARVTPAGDAAGNVAVGTGDAVAMLQRAREWRGWAHSPAGEALGDSQDLGSFTPTFLWLLRDFYFDLHDEGRKVSAREYLEAALSPQEGTSDAIQAKNDIRRSIKGLFPDRDCFTLVRPAADEELLIHLDEADPALLRPQFTEGVARLTSLLFSRAAPKRIGSQIINGPMLAGLATAYVAAINAGAVPTIATAWQGAGAG</sequence>
<dbReference type="AlphaFoldDB" id="A0A0D2MAR5"/>
<proteinExistence type="inferred from homology"/>
<evidence type="ECO:0000256" key="4">
    <source>
        <dbReference type="PROSITE-ProRule" id="PRU01052"/>
    </source>
</evidence>
<evidence type="ECO:0000259" key="6">
    <source>
        <dbReference type="PROSITE" id="PS51715"/>
    </source>
</evidence>
<keyword evidence="3" id="KW-0342">GTP-binding</keyword>
<dbReference type="KEGG" id="mng:MNEG_9955"/>
<dbReference type="SUPFAM" id="SSF52540">
    <property type="entry name" value="P-loop containing nucleoside triphosphate hydrolases"/>
    <property type="match status" value="1"/>
</dbReference>
<dbReference type="GO" id="GO:0003924">
    <property type="term" value="F:GTPase activity"/>
    <property type="evidence" value="ECO:0007669"/>
    <property type="project" value="InterPro"/>
</dbReference>
<dbReference type="InterPro" id="IPR030386">
    <property type="entry name" value="G_GB1_RHD3_dom"/>
</dbReference>
<feature type="domain" description="GB1/RHD3-type G" evidence="6">
    <location>
        <begin position="53"/>
        <end position="386"/>
    </location>
</feature>
<evidence type="ECO:0000256" key="2">
    <source>
        <dbReference type="ARBA" id="ARBA00022801"/>
    </source>
</evidence>
<dbReference type="PROSITE" id="PS51715">
    <property type="entry name" value="G_GB1_RHD3"/>
    <property type="match status" value="1"/>
</dbReference>
<dbReference type="InterPro" id="IPR015894">
    <property type="entry name" value="Guanylate-bd_N"/>
</dbReference>
<dbReference type="RefSeq" id="XP_013897026.1">
    <property type="nucleotide sequence ID" value="XM_014041572.1"/>
</dbReference>
<dbReference type="GeneID" id="25742830"/>
<dbReference type="OrthoDB" id="2135133at2759"/>
<name>A0A0D2MAR5_9CHLO</name>
<dbReference type="PANTHER" id="PTHR10751">
    <property type="entry name" value="GUANYLATE BINDING PROTEIN"/>
    <property type="match status" value="1"/>
</dbReference>
<dbReference type="Gene3D" id="1.20.1000.10">
    <property type="entry name" value="Guanylate-binding protein, C-terminal domain"/>
    <property type="match status" value="1"/>
</dbReference>
<comment type="similarity">
    <text evidence="4">Belongs to the TRAFAC class dynamin-like GTPase superfamily. GB1/RHD3 GTPase family.</text>
</comment>
<evidence type="ECO:0000313" key="7">
    <source>
        <dbReference type="EMBL" id="KIY98006.1"/>
    </source>
</evidence>
<dbReference type="SUPFAM" id="SSF48340">
    <property type="entry name" value="Interferon-induced guanylate-binding protein 1 (GBP1), C-terminal domain"/>
    <property type="match status" value="1"/>
</dbReference>
<dbReference type="Proteomes" id="UP000054498">
    <property type="component" value="Unassembled WGS sequence"/>
</dbReference>
<dbReference type="InterPro" id="IPR036543">
    <property type="entry name" value="Guanylate-bd_C_sf"/>
</dbReference>
<dbReference type="Gene3D" id="3.40.50.300">
    <property type="entry name" value="P-loop containing nucleotide triphosphate hydrolases"/>
    <property type="match status" value="1"/>
</dbReference>
<dbReference type="Pfam" id="PF02841">
    <property type="entry name" value="GBP_C"/>
    <property type="match status" value="1"/>
</dbReference>
<dbReference type="GO" id="GO:0005525">
    <property type="term" value="F:GTP binding"/>
    <property type="evidence" value="ECO:0007669"/>
    <property type="project" value="UniProtKB-KW"/>
</dbReference>
<dbReference type="InterPro" id="IPR027417">
    <property type="entry name" value="P-loop_NTPase"/>
</dbReference>
<keyword evidence="8" id="KW-1185">Reference proteome</keyword>
<keyword evidence="2" id="KW-0378">Hydrolase</keyword>
<dbReference type="EMBL" id="KK102345">
    <property type="protein sequence ID" value="KIY98006.1"/>
    <property type="molecule type" value="Genomic_DNA"/>
</dbReference>
<evidence type="ECO:0000256" key="5">
    <source>
        <dbReference type="SAM" id="MobiDB-lite"/>
    </source>
</evidence>
<evidence type="ECO:0000313" key="8">
    <source>
        <dbReference type="Proteomes" id="UP000054498"/>
    </source>
</evidence>
<reference evidence="7 8" key="1">
    <citation type="journal article" date="2013" name="BMC Genomics">
        <title>Reconstruction of the lipid metabolism for the microalga Monoraphidium neglectum from its genome sequence reveals characteristics suitable for biofuel production.</title>
        <authorList>
            <person name="Bogen C."/>
            <person name="Al-Dilaimi A."/>
            <person name="Albersmeier A."/>
            <person name="Wichmann J."/>
            <person name="Grundmann M."/>
            <person name="Rupp O."/>
            <person name="Lauersen K.J."/>
            <person name="Blifernez-Klassen O."/>
            <person name="Kalinowski J."/>
            <person name="Goesmann A."/>
            <person name="Mussgnug J.H."/>
            <person name="Kruse O."/>
        </authorList>
    </citation>
    <scope>NUCLEOTIDE SEQUENCE [LARGE SCALE GENOMIC DNA]</scope>
    <source>
        <strain evidence="7 8">SAG 48.87</strain>
    </source>
</reference>
<accession>A0A0D2MAR5</accession>